<feature type="region of interest" description="Disordered" evidence="1">
    <location>
        <begin position="50"/>
        <end position="84"/>
    </location>
</feature>
<dbReference type="InParanoid" id="D8M203"/>
<feature type="compositionally biased region" description="Acidic residues" evidence="1">
    <location>
        <begin position="110"/>
        <end position="128"/>
    </location>
</feature>
<evidence type="ECO:0000313" key="3">
    <source>
        <dbReference type="Proteomes" id="UP000008312"/>
    </source>
</evidence>
<dbReference type="RefSeq" id="XP_012896140.1">
    <property type="nucleotide sequence ID" value="XM_013040686.1"/>
</dbReference>
<dbReference type="EMBL" id="FN668647">
    <property type="protein sequence ID" value="CBK22092.2"/>
    <property type="molecule type" value="Genomic_DNA"/>
</dbReference>
<proteinExistence type="predicted"/>
<evidence type="ECO:0000256" key="1">
    <source>
        <dbReference type="SAM" id="MobiDB-lite"/>
    </source>
</evidence>
<accession>D8M203</accession>
<keyword evidence="3" id="KW-1185">Reference proteome</keyword>
<evidence type="ECO:0000313" key="2">
    <source>
        <dbReference type="EMBL" id="CBK22092.2"/>
    </source>
</evidence>
<organism evidence="2">
    <name type="scientific">Blastocystis hominis</name>
    <dbReference type="NCBI Taxonomy" id="12968"/>
    <lineage>
        <taxon>Eukaryota</taxon>
        <taxon>Sar</taxon>
        <taxon>Stramenopiles</taxon>
        <taxon>Bigyra</taxon>
        <taxon>Opalozoa</taxon>
        <taxon>Opalinata</taxon>
        <taxon>Blastocystidae</taxon>
        <taxon>Blastocystis</taxon>
    </lineage>
</organism>
<protein>
    <submittedName>
        <fullName evidence="2">Uncharacterized protein</fullName>
    </submittedName>
</protein>
<sequence>MSYMLREKKERKKSSRYPVVDKSLYLPYVSDDMTPEEIMKKFEALEEFQRKKAEKRNHNEKSPDSSVQGSKPEESANEVSLDDSDLMELCDQIGTVFDEKITDEDDAYEDHDFSEEDEDFEFDSDISEDETKRQKGRSGNVHLYFTRAGRLIETVSSKALSRKCYQLLGPPESPRLIPVGDTSSPFPCEYIKIPASIPLTWTHTIQDFVPPTPQQCILTADPLSFDYSTLQQTFNMVYVNTPSDLSYLELERLQLSRRVVPAGFVFVWADKESIPAVLSIFERKGFFYVENLVWVRCHDEDTVPLGDESSLLRRRKRTLLILRRGRRLANGSVSFAGLDLRHQRNPDVVIAPYSVRGRRGERRREEKGR</sequence>
<dbReference type="Proteomes" id="UP000008312">
    <property type="component" value="Unassembled WGS sequence"/>
</dbReference>
<dbReference type="GeneID" id="24919364"/>
<gene>
    <name evidence="2" type="ORF">GSBLH_T00002161001</name>
</gene>
<feature type="region of interest" description="Disordered" evidence="1">
    <location>
        <begin position="110"/>
        <end position="137"/>
    </location>
</feature>
<dbReference type="AlphaFoldDB" id="D8M203"/>
<dbReference type="OrthoDB" id="426718at2759"/>
<reference evidence="2" key="1">
    <citation type="submission" date="2010-02" db="EMBL/GenBank/DDBJ databases">
        <title>Sequencing and annotation of the Blastocystis hominis genome.</title>
        <authorList>
            <person name="Wincker P."/>
        </authorList>
    </citation>
    <scope>NUCLEOTIDE SEQUENCE</scope>
    <source>
        <strain evidence="2">Singapore isolate B</strain>
    </source>
</reference>
<name>D8M203_BLAHO</name>
<feature type="compositionally biased region" description="Basic and acidic residues" evidence="1">
    <location>
        <begin position="50"/>
        <end position="63"/>
    </location>
</feature>